<dbReference type="EC" id="4.1.2.63" evidence="17"/>
<keyword evidence="8" id="KW-0479">Metal-binding</keyword>
<evidence type="ECO:0000256" key="2">
    <source>
        <dbReference type="ARBA" id="ARBA00001964"/>
    </source>
</evidence>
<evidence type="ECO:0000256" key="9">
    <source>
        <dbReference type="ARBA" id="ARBA00022832"/>
    </source>
</evidence>
<keyword evidence="10" id="KW-0460">Magnesium</keyword>
<comment type="cofactor">
    <cofactor evidence="1">
        <name>Mg(2+)</name>
        <dbReference type="ChEBI" id="CHEBI:18420"/>
    </cofactor>
</comment>
<feature type="domain" description="Thiamine pyrophosphate enzyme TPP-binding" evidence="26">
    <location>
        <begin position="396"/>
        <end position="546"/>
    </location>
</feature>
<feature type="domain" description="Thiamine pyrophosphate enzyme central" evidence="25">
    <location>
        <begin position="197"/>
        <end position="326"/>
    </location>
</feature>
<evidence type="ECO:0000256" key="21">
    <source>
        <dbReference type="ARBA" id="ARBA00069582"/>
    </source>
</evidence>
<dbReference type="PANTHER" id="PTHR43710:SF2">
    <property type="entry name" value="2-HYDROXYACYL-COA LYASE 1"/>
    <property type="match status" value="1"/>
</dbReference>
<dbReference type="OrthoDB" id="10006023at2759"/>
<evidence type="ECO:0000256" key="15">
    <source>
        <dbReference type="ARBA" id="ARBA00044451"/>
    </source>
</evidence>
<dbReference type="GO" id="GO:0030976">
    <property type="term" value="F:thiamine pyrophosphate binding"/>
    <property type="evidence" value="ECO:0007669"/>
    <property type="project" value="InterPro"/>
</dbReference>
<comment type="catalytic activity">
    <reaction evidence="15">
        <text>a 2-hydroxy-3-methyl fatty acyl-CoA = a 2-methyl-branched fatty aldehyde + formyl-CoA</text>
        <dbReference type="Rhea" id="RHEA:25375"/>
        <dbReference type="ChEBI" id="CHEBI:49188"/>
        <dbReference type="ChEBI" id="CHEBI:57376"/>
        <dbReference type="ChEBI" id="CHEBI:58783"/>
        <dbReference type="EC" id="4.1.2.63"/>
    </reaction>
    <physiologicalReaction direction="left-to-right" evidence="15">
        <dbReference type="Rhea" id="RHEA:25376"/>
    </physiologicalReaction>
</comment>
<comment type="catalytic activity">
    <reaction evidence="19">
        <text>2-hydroxy-3-methylhexadecanoyl-CoA = 2-methylpentadecanal + formyl-CoA</text>
        <dbReference type="Rhea" id="RHEA:25379"/>
        <dbReference type="ChEBI" id="CHEBI:49190"/>
        <dbReference type="ChEBI" id="CHEBI:57376"/>
        <dbReference type="ChEBI" id="CHEBI:58784"/>
    </reaction>
    <physiologicalReaction direction="left-to-right" evidence="19">
        <dbReference type="Rhea" id="RHEA:25380"/>
    </physiologicalReaction>
</comment>
<dbReference type="GO" id="GO:0005777">
    <property type="term" value="C:peroxisome"/>
    <property type="evidence" value="ECO:0007669"/>
    <property type="project" value="UniProtKB-SubCell"/>
</dbReference>
<evidence type="ECO:0000256" key="10">
    <source>
        <dbReference type="ARBA" id="ARBA00022842"/>
    </source>
</evidence>
<comment type="cofactor">
    <cofactor evidence="2">
        <name>thiamine diphosphate</name>
        <dbReference type="ChEBI" id="CHEBI:58937"/>
    </cofactor>
</comment>
<dbReference type="CDD" id="cd02004">
    <property type="entry name" value="TPP_BZL_OCoD_HPCL"/>
    <property type="match status" value="1"/>
</dbReference>
<keyword evidence="7" id="KW-0597">Phosphoprotein</keyword>
<sequence length="568" mass="61273">MSDDANLIEGATVVARALAQQGVQFLFGVVGIPVIGLAAAAQAEGITYIGMRNEQAASYAAGAVGYLTGHPGACLAVSGPGMIHALAGMANAWSNCWPMILLGGACDTFYEGMGGFQEFPQVEAARLYSKFSARPSSIDRIPFYIERAVRLTTYGRPGAAYIDLPGDMLTGKVPESSVQYVPRCPPAPRSLACPKAIADAIQLLKSAKQPLVVIGKGAAFGRAETNAKRFVEETGMPFLPTPMGKGVLDDQHEQCVAAARSKALQSADVIVLLGARLNWMLHFGEEPRFRKDVKIIQVELCPEEFHGSVPVAVALNGHVDSVLEQLVNALGQSKPAWKHARTSPWWKSLSEKVEQNRIVSAELAKSDEMPMTYYRVFGEIVPQLPPHAVIVSEGANTMDIGRTVIPNRYPRHRLDAGTFGTMGVGLGFAIAAALVYPDRQVVCIEGDSAFGFSGLEIETAVRLQLPIVFVVVNNNGIYGGFDQETWAANQQEGSPAPGNCLLPNARYERVAEAFGGKGYFATTPDELRSAFREAIGNKKQVSLVNVMISPYAVRKPQEHEWLTRKSKL</sequence>
<proteinExistence type="inferred from homology"/>
<dbReference type="Pfam" id="PF02775">
    <property type="entry name" value="TPP_enzyme_C"/>
    <property type="match status" value="1"/>
</dbReference>
<dbReference type="InterPro" id="IPR029035">
    <property type="entry name" value="DHS-like_NAD/FAD-binding_dom"/>
</dbReference>
<gene>
    <name evidence="28" type="ORF">CAOG_008121</name>
</gene>
<dbReference type="FunCoup" id="A0A0D2W1E0">
    <property type="interactions" value="180"/>
</dbReference>
<dbReference type="GO" id="GO:0001561">
    <property type="term" value="P:fatty acid alpha-oxidation"/>
    <property type="evidence" value="ECO:0007669"/>
    <property type="project" value="UniProtKB-ARBA"/>
</dbReference>
<organism evidence="28 29">
    <name type="scientific">Capsaspora owczarzaki (strain ATCC 30864)</name>
    <dbReference type="NCBI Taxonomy" id="595528"/>
    <lineage>
        <taxon>Eukaryota</taxon>
        <taxon>Filasterea</taxon>
        <taxon>Capsaspora</taxon>
    </lineage>
</organism>
<dbReference type="SUPFAM" id="SSF52518">
    <property type="entry name" value="Thiamin diphosphate-binding fold (THDP-binding)"/>
    <property type="match status" value="2"/>
</dbReference>
<keyword evidence="29" id="KW-1185">Reference proteome</keyword>
<dbReference type="FunFam" id="3.40.50.1220:FF:000006">
    <property type="entry name" value="2-hydroxyacyl-CoA lyase 1"/>
    <property type="match status" value="1"/>
</dbReference>
<dbReference type="FunFam" id="3.40.50.970:FF:000027">
    <property type="entry name" value="2-hydroxyacyl-CoA lyase 1"/>
    <property type="match status" value="1"/>
</dbReference>
<dbReference type="STRING" id="595528.A0A0D2W1E0"/>
<evidence type="ECO:0000256" key="14">
    <source>
        <dbReference type="ARBA" id="ARBA00023239"/>
    </source>
</evidence>
<evidence type="ECO:0000256" key="4">
    <source>
        <dbReference type="ARBA" id="ARBA00004872"/>
    </source>
</evidence>
<evidence type="ECO:0000256" key="12">
    <source>
        <dbReference type="ARBA" id="ARBA00023098"/>
    </source>
</evidence>
<evidence type="ECO:0000256" key="11">
    <source>
        <dbReference type="ARBA" id="ARBA00023052"/>
    </source>
</evidence>
<evidence type="ECO:0000313" key="29">
    <source>
        <dbReference type="Proteomes" id="UP000008743"/>
    </source>
</evidence>
<comment type="subunit">
    <text evidence="6">Homotetramer.</text>
</comment>
<dbReference type="CDD" id="cd07035">
    <property type="entry name" value="TPP_PYR_POX_like"/>
    <property type="match status" value="1"/>
</dbReference>
<dbReference type="RefSeq" id="XP_004342722.2">
    <property type="nucleotide sequence ID" value="XM_004342673.2"/>
</dbReference>
<dbReference type="PhylomeDB" id="A0A0D2W1E0"/>
<evidence type="ECO:0000256" key="13">
    <source>
        <dbReference type="ARBA" id="ARBA00023140"/>
    </source>
</evidence>
<evidence type="ECO:0000256" key="23">
    <source>
        <dbReference type="ARBA" id="ARBA00081652"/>
    </source>
</evidence>
<keyword evidence="13" id="KW-0576">Peroxisome</keyword>
<evidence type="ECO:0000259" key="26">
    <source>
        <dbReference type="Pfam" id="PF02775"/>
    </source>
</evidence>
<evidence type="ECO:0000256" key="6">
    <source>
        <dbReference type="ARBA" id="ARBA00011881"/>
    </source>
</evidence>
<protein>
    <recommendedName>
        <fullName evidence="21">2-hydroxyacyl-CoA lyase 1</fullName>
        <ecNumber evidence="17">4.1.2.63</ecNumber>
    </recommendedName>
    <alternativeName>
        <fullName evidence="22">2-hydroxyphytanoyl-CoA lyase</fullName>
    </alternativeName>
    <alternativeName>
        <fullName evidence="23">Phytanoyl-CoA 2-hydroxylase 2</fullName>
    </alternativeName>
</protein>
<dbReference type="InterPro" id="IPR011766">
    <property type="entry name" value="TPP_enzyme_TPP-bd"/>
</dbReference>
<dbReference type="InterPro" id="IPR012000">
    <property type="entry name" value="Thiamin_PyroP_enz_cen_dom"/>
</dbReference>
<accession>A0A0D2W1E0</accession>
<name>A0A0D2W1E0_CAPO3</name>
<evidence type="ECO:0000256" key="19">
    <source>
        <dbReference type="ARBA" id="ARBA00050321"/>
    </source>
</evidence>
<evidence type="ECO:0000259" key="25">
    <source>
        <dbReference type="Pfam" id="PF00205"/>
    </source>
</evidence>
<dbReference type="InterPro" id="IPR000399">
    <property type="entry name" value="TPP-bd_CS"/>
</dbReference>
<comment type="pathway">
    <text evidence="4">Lipid metabolism; fatty acid metabolism.</text>
</comment>
<dbReference type="AlphaFoldDB" id="A0A0D2W1E0"/>
<comment type="catalytic activity">
    <reaction evidence="20">
        <text>2-hydroxyphytanoyl-CoA = 2,6,10,14-tetramethylpentadecanal + formyl-CoA</text>
        <dbReference type="Rhea" id="RHEA:25355"/>
        <dbReference type="ChEBI" id="CHEBI:49189"/>
        <dbReference type="ChEBI" id="CHEBI:57334"/>
        <dbReference type="ChEBI" id="CHEBI:57376"/>
    </reaction>
    <physiologicalReaction direction="left-to-right" evidence="20">
        <dbReference type="Rhea" id="RHEA:25356"/>
    </physiologicalReaction>
</comment>
<dbReference type="InParanoid" id="A0A0D2W1E0"/>
<evidence type="ECO:0000256" key="8">
    <source>
        <dbReference type="ARBA" id="ARBA00022723"/>
    </source>
</evidence>
<dbReference type="EMBL" id="KE346376">
    <property type="protein sequence ID" value="KJE98097.1"/>
    <property type="molecule type" value="Genomic_DNA"/>
</dbReference>
<keyword evidence="12" id="KW-0443">Lipid metabolism</keyword>
<dbReference type="PANTHER" id="PTHR43710">
    <property type="entry name" value="2-HYDROXYACYL-COA LYASE"/>
    <property type="match status" value="1"/>
</dbReference>
<evidence type="ECO:0000259" key="27">
    <source>
        <dbReference type="Pfam" id="PF02776"/>
    </source>
</evidence>
<dbReference type="Gene3D" id="3.40.50.970">
    <property type="match status" value="2"/>
</dbReference>
<evidence type="ECO:0000256" key="1">
    <source>
        <dbReference type="ARBA" id="ARBA00001946"/>
    </source>
</evidence>
<comment type="subcellular location">
    <subcellularLocation>
        <location evidence="3">Peroxisome</location>
    </subcellularLocation>
</comment>
<feature type="domain" description="Thiamine pyrophosphate enzyme N-terminal TPP-binding" evidence="27">
    <location>
        <begin position="9"/>
        <end position="122"/>
    </location>
</feature>
<evidence type="ECO:0000256" key="18">
    <source>
        <dbReference type="ARBA" id="ARBA00048738"/>
    </source>
</evidence>
<comment type="catalytic activity">
    <reaction evidence="18">
        <text>2-hydroxyoctadecanoyl-CoA = heptadecanal + formyl-CoA</text>
        <dbReference type="Rhea" id="RHEA:55196"/>
        <dbReference type="ChEBI" id="CHEBI:57376"/>
        <dbReference type="ChEBI" id="CHEBI:74116"/>
        <dbReference type="ChEBI" id="CHEBI:138631"/>
    </reaction>
    <physiologicalReaction direction="left-to-right" evidence="18">
        <dbReference type="Rhea" id="RHEA:55197"/>
    </physiologicalReaction>
</comment>
<dbReference type="InterPro" id="IPR029061">
    <property type="entry name" value="THDP-binding"/>
</dbReference>
<evidence type="ECO:0000256" key="7">
    <source>
        <dbReference type="ARBA" id="ARBA00022553"/>
    </source>
</evidence>
<evidence type="ECO:0000256" key="5">
    <source>
        <dbReference type="ARBA" id="ARBA00007812"/>
    </source>
</evidence>
<dbReference type="eggNOG" id="KOG1185">
    <property type="taxonomic scope" value="Eukaryota"/>
</dbReference>
<dbReference type="GO" id="GO:0000287">
    <property type="term" value="F:magnesium ion binding"/>
    <property type="evidence" value="ECO:0007669"/>
    <property type="project" value="InterPro"/>
</dbReference>
<dbReference type="InterPro" id="IPR012001">
    <property type="entry name" value="Thiamin_PyroP_enz_TPP-bd_dom"/>
</dbReference>
<dbReference type="Gene3D" id="3.40.50.1220">
    <property type="entry name" value="TPP-binding domain"/>
    <property type="match status" value="1"/>
</dbReference>
<evidence type="ECO:0000256" key="3">
    <source>
        <dbReference type="ARBA" id="ARBA00004275"/>
    </source>
</evidence>
<keyword evidence="9" id="KW-0276">Fatty acid metabolism</keyword>
<reference evidence="29" key="1">
    <citation type="submission" date="2011-02" db="EMBL/GenBank/DDBJ databases">
        <title>The Genome Sequence of Capsaspora owczarzaki ATCC 30864.</title>
        <authorList>
            <person name="Russ C."/>
            <person name="Cuomo C."/>
            <person name="Burger G."/>
            <person name="Gray M.W."/>
            <person name="Holland P.W.H."/>
            <person name="King N."/>
            <person name="Lang F.B.F."/>
            <person name="Roger A.J."/>
            <person name="Ruiz-Trillo I."/>
            <person name="Young S.K."/>
            <person name="Zeng Q."/>
            <person name="Gargeya S."/>
            <person name="Alvarado L."/>
            <person name="Berlin A."/>
            <person name="Chapman S.B."/>
            <person name="Chen Z."/>
            <person name="Freedman E."/>
            <person name="Gellesch M."/>
            <person name="Goldberg J."/>
            <person name="Griggs A."/>
            <person name="Gujja S."/>
            <person name="Heilman E."/>
            <person name="Heiman D."/>
            <person name="Howarth C."/>
            <person name="Mehta T."/>
            <person name="Neiman D."/>
            <person name="Pearson M."/>
            <person name="Roberts A."/>
            <person name="Saif S."/>
            <person name="Shea T."/>
            <person name="Shenoy N."/>
            <person name="Sisk P."/>
            <person name="Stolte C."/>
            <person name="Sykes S."/>
            <person name="White J."/>
            <person name="Yandava C."/>
            <person name="Haas B."/>
            <person name="Nusbaum C."/>
            <person name="Birren B."/>
        </authorList>
    </citation>
    <scope>NUCLEOTIDE SEQUENCE</scope>
    <source>
        <strain evidence="29">ATCC 30864</strain>
    </source>
</reference>
<dbReference type="InterPro" id="IPR045025">
    <property type="entry name" value="HACL1-like"/>
</dbReference>
<dbReference type="FunFam" id="3.40.50.970:FF:000038">
    <property type="entry name" value="2-hydroxyacyl-CoA lyase 1 isoform X1"/>
    <property type="match status" value="1"/>
</dbReference>
<evidence type="ECO:0000313" key="28">
    <source>
        <dbReference type="EMBL" id="KJE98097.1"/>
    </source>
</evidence>
<comment type="similarity">
    <text evidence="5 24">Belongs to the TPP enzyme family.</text>
</comment>
<dbReference type="SUPFAM" id="SSF52467">
    <property type="entry name" value="DHS-like NAD/FAD-binding domain"/>
    <property type="match status" value="1"/>
</dbReference>
<dbReference type="Pfam" id="PF00205">
    <property type="entry name" value="TPP_enzyme_M"/>
    <property type="match status" value="1"/>
</dbReference>
<comment type="catalytic activity">
    <reaction evidence="16">
        <text>an (R)-2-hydroxy-long-chain-fatty acyl-CoA = a long-chain fatty aldehyde + formyl-CoA</text>
        <dbReference type="Rhea" id="RHEA:67444"/>
        <dbReference type="ChEBI" id="CHEBI:17176"/>
        <dbReference type="ChEBI" id="CHEBI:57376"/>
        <dbReference type="ChEBI" id="CHEBI:170012"/>
        <dbReference type="EC" id="4.1.2.63"/>
    </reaction>
    <physiologicalReaction direction="left-to-right" evidence="16">
        <dbReference type="Rhea" id="RHEA:67445"/>
    </physiologicalReaction>
</comment>
<dbReference type="Proteomes" id="UP000008743">
    <property type="component" value="Unassembled WGS sequence"/>
</dbReference>
<dbReference type="NCBIfam" id="NF006721">
    <property type="entry name" value="PRK09259.1"/>
    <property type="match status" value="1"/>
</dbReference>
<evidence type="ECO:0000256" key="22">
    <source>
        <dbReference type="ARBA" id="ARBA00075677"/>
    </source>
</evidence>
<evidence type="ECO:0000256" key="24">
    <source>
        <dbReference type="RuleBase" id="RU362132"/>
    </source>
</evidence>
<keyword evidence="11 24" id="KW-0786">Thiamine pyrophosphate</keyword>
<dbReference type="GO" id="GO:0106359">
    <property type="term" value="F:2-hydroxyacyl-CoA lyase activity"/>
    <property type="evidence" value="ECO:0007669"/>
    <property type="project" value="UniProtKB-EC"/>
</dbReference>
<keyword evidence="14 28" id="KW-0456">Lyase</keyword>
<evidence type="ECO:0000256" key="16">
    <source>
        <dbReference type="ARBA" id="ARBA00044454"/>
    </source>
</evidence>
<dbReference type="PROSITE" id="PS00187">
    <property type="entry name" value="TPP_ENZYMES"/>
    <property type="match status" value="1"/>
</dbReference>
<dbReference type="Pfam" id="PF02776">
    <property type="entry name" value="TPP_enzyme_N"/>
    <property type="match status" value="1"/>
</dbReference>
<evidence type="ECO:0000256" key="20">
    <source>
        <dbReference type="ARBA" id="ARBA00051426"/>
    </source>
</evidence>
<evidence type="ECO:0000256" key="17">
    <source>
        <dbReference type="ARBA" id="ARBA00044518"/>
    </source>
</evidence>